<gene>
    <name evidence="1" type="ORF">MPNT_10178</name>
</gene>
<evidence type="ECO:0000313" key="2">
    <source>
        <dbReference type="Proteomes" id="UP000663859"/>
    </source>
</evidence>
<dbReference type="Proteomes" id="UP000663859">
    <property type="component" value="Unassembled WGS sequence"/>
</dbReference>
<protein>
    <submittedName>
        <fullName evidence="1">Uncharacterized protein</fullName>
    </submittedName>
</protein>
<name>A0A8J2FN22_9BACT</name>
<accession>A0A8J2FN22</accession>
<reference evidence="1" key="1">
    <citation type="submission" date="2021-02" db="EMBL/GenBank/DDBJ databases">
        <authorList>
            <person name="Cremers G."/>
            <person name="Picone N."/>
        </authorList>
    </citation>
    <scope>NUCLEOTIDE SEQUENCE</scope>
    <source>
        <strain evidence="1">PQ17</strain>
    </source>
</reference>
<dbReference type="EMBL" id="CAJNOB010000001">
    <property type="protein sequence ID" value="CAF0689304.1"/>
    <property type="molecule type" value="Genomic_DNA"/>
</dbReference>
<proteinExistence type="predicted"/>
<evidence type="ECO:0000313" key="1">
    <source>
        <dbReference type="EMBL" id="CAF0689304.1"/>
    </source>
</evidence>
<keyword evidence="2" id="KW-1185">Reference proteome</keyword>
<dbReference type="AlphaFoldDB" id="A0A8J2FN22"/>
<comment type="caution">
    <text evidence="1">The sequence shown here is derived from an EMBL/GenBank/DDBJ whole genome shotgun (WGS) entry which is preliminary data.</text>
</comment>
<organism evidence="1 2">
    <name type="scientific">Candidatus Methylacidithermus pantelleriae</name>
    <dbReference type="NCBI Taxonomy" id="2744239"/>
    <lineage>
        <taxon>Bacteria</taxon>
        <taxon>Pseudomonadati</taxon>
        <taxon>Verrucomicrobiota</taxon>
        <taxon>Methylacidiphilae</taxon>
        <taxon>Methylacidiphilales</taxon>
        <taxon>Methylacidiphilaceae</taxon>
        <taxon>Candidatus Methylacidithermus</taxon>
    </lineage>
</organism>
<sequence length="47" mass="5242">MWIVKAVKEVGSARKGDRTGLLAQVSGPKVAVIRVEHCDRLMRFGFE</sequence>